<protein>
    <recommendedName>
        <fullName evidence="5">DUF3558 domain-containing protein</fullName>
    </recommendedName>
</protein>
<evidence type="ECO:0000313" key="3">
    <source>
        <dbReference type="EMBL" id="QEW02627.1"/>
    </source>
</evidence>
<proteinExistence type="predicted"/>
<dbReference type="EMBL" id="CP044232">
    <property type="protein sequence ID" value="QEW02627.1"/>
    <property type="molecule type" value="Genomic_DNA"/>
</dbReference>
<keyword evidence="4" id="KW-1185">Reference proteome</keyword>
<dbReference type="Proteomes" id="UP000325516">
    <property type="component" value="Chromosome"/>
</dbReference>
<dbReference type="KEGG" id="mlz:F6J85_05600"/>
<organism evidence="3 4">
    <name type="scientific">Microbacterium lushaniae</name>
    <dbReference type="NCBI Taxonomy" id="2614639"/>
    <lineage>
        <taxon>Bacteria</taxon>
        <taxon>Bacillati</taxon>
        <taxon>Actinomycetota</taxon>
        <taxon>Actinomycetes</taxon>
        <taxon>Micrococcales</taxon>
        <taxon>Microbacteriaceae</taxon>
        <taxon>Microbacterium</taxon>
    </lineage>
</organism>
<accession>A0A5J6L2D7</accession>
<dbReference type="RefSeq" id="WP_150924188.1">
    <property type="nucleotide sequence ID" value="NZ_CP044232.1"/>
</dbReference>
<feature type="chain" id="PRO_5023942882" description="DUF3558 domain-containing protein" evidence="2">
    <location>
        <begin position="30"/>
        <end position="336"/>
    </location>
</feature>
<evidence type="ECO:0000313" key="4">
    <source>
        <dbReference type="Proteomes" id="UP000325516"/>
    </source>
</evidence>
<dbReference type="AlphaFoldDB" id="A0A5J6L2D7"/>
<sequence length="336" mass="33945">MITLRRAPAALAVAIVLGALAGCAQPAPASTPTAAPSSSPSPSASATVAPVRVPFDGDCAQVFTDDDLVTITGAEAPTLSGGSLNVIPPGLPASAAVVGGLECGWRGENLAAYVWVTLFPASLVPAEIAQELADESCPVSCHRSEVIADTWALVTVPPVHPPEREPTAEESAIVQGRLDAAFEALRAHGAALAGSPGPAVERVLPACDTLAGPVQQAAGVSAPVSGYPSDVYPEGPTWEILRSHGLVEWCAWYDAAAGVEVFWQADAGPPSDDALAQVGAELTEVPGADVAYTLTGRADGPAVVVVGDSHRWTVGGYGMSLDAVRAAAAAVLAQGR</sequence>
<feature type="region of interest" description="Disordered" evidence="1">
    <location>
        <begin position="28"/>
        <end position="47"/>
    </location>
</feature>
<feature type="signal peptide" evidence="2">
    <location>
        <begin position="1"/>
        <end position="29"/>
    </location>
</feature>
<evidence type="ECO:0000256" key="1">
    <source>
        <dbReference type="SAM" id="MobiDB-lite"/>
    </source>
</evidence>
<keyword evidence="2" id="KW-0732">Signal</keyword>
<reference evidence="4" key="1">
    <citation type="submission" date="2019-09" db="EMBL/GenBank/DDBJ databases">
        <title>Mumia zhuanghuii sp. nov. isolated from the intestinal contents of plateau pika (Ochotona curzoniae) in the Qinghai-Tibet plateau of China.</title>
        <authorList>
            <person name="Tian Z."/>
        </authorList>
    </citation>
    <scope>NUCLEOTIDE SEQUENCE [LARGE SCALE GENOMIC DNA]</scope>
    <source>
        <strain evidence="4">L-031</strain>
    </source>
</reference>
<gene>
    <name evidence="3" type="ORF">F6J85_05600</name>
</gene>
<name>A0A5J6L2D7_9MICO</name>
<dbReference type="PROSITE" id="PS51257">
    <property type="entry name" value="PROKAR_LIPOPROTEIN"/>
    <property type="match status" value="1"/>
</dbReference>
<evidence type="ECO:0008006" key="5">
    <source>
        <dbReference type="Google" id="ProtNLM"/>
    </source>
</evidence>
<evidence type="ECO:0000256" key="2">
    <source>
        <dbReference type="SAM" id="SignalP"/>
    </source>
</evidence>